<evidence type="ECO:0000313" key="6">
    <source>
        <dbReference type="Proteomes" id="UP000547011"/>
    </source>
</evidence>
<dbReference type="PANTHER" id="PTHR43768">
    <property type="entry name" value="TREHALOSE 6-PHOSPHATE PHOSPHATASE"/>
    <property type="match status" value="1"/>
</dbReference>
<gene>
    <name evidence="5" type="ORF">GGR20_001580</name>
</gene>
<evidence type="ECO:0000256" key="1">
    <source>
        <dbReference type="ARBA" id="ARBA00005199"/>
    </source>
</evidence>
<comment type="caution">
    <text evidence="5">The sequence shown here is derived from an EMBL/GenBank/DDBJ whole genome shotgun (WGS) entry which is preliminary data.</text>
</comment>
<dbReference type="SUPFAM" id="SSF56784">
    <property type="entry name" value="HAD-like"/>
    <property type="match status" value="1"/>
</dbReference>
<name>A0A7W6ILT3_9HYPH</name>
<evidence type="ECO:0000256" key="4">
    <source>
        <dbReference type="RuleBase" id="RU361117"/>
    </source>
</evidence>
<dbReference type="NCBIfam" id="TIGR00685">
    <property type="entry name" value="T6PP"/>
    <property type="match status" value="1"/>
</dbReference>
<comment type="catalytic activity">
    <reaction evidence="4">
        <text>alpha,alpha-trehalose 6-phosphate + H2O = alpha,alpha-trehalose + phosphate</text>
        <dbReference type="Rhea" id="RHEA:23420"/>
        <dbReference type="ChEBI" id="CHEBI:15377"/>
        <dbReference type="ChEBI" id="CHEBI:16551"/>
        <dbReference type="ChEBI" id="CHEBI:43474"/>
        <dbReference type="ChEBI" id="CHEBI:58429"/>
        <dbReference type="EC" id="3.1.3.12"/>
    </reaction>
</comment>
<dbReference type="Proteomes" id="UP000547011">
    <property type="component" value="Unassembled WGS sequence"/>
</dbReference>
<accession>A0A7W6ILT3</accession>
<dbReference type="InterPro" id="IPR044651">
    <property type="entry name" value="OTSB-like"/>
</dbReference>
<dbReference type="Gene3D" id="3.40.50.1000">
    <property type="entry name" value="HAD superfamily/HAD-like"/>
    <property type="match status" value="1"/>
</dbReference>
<protein>
    <recommendedName>
        <fullName evidence="4">Trehalose 6-phosphate phosphatase</fullName>
        <ecNumber evidence="4">3.1.3.12</ecNumber>
    </recommendedName>
</protein>
<keyword evidence="6" id="KW-1185">Reference proteome</keyword>
<dbReference type="GO" id="GO:0046872">
    <property type="term" value="F:metal ion binding"/>
    <property type="evidence" value="ECO:0007669"/>
    <property type="project" value="UniProtKB-KW"/>
</dbReference>
<dbReference type="PANTHER" id="PTHR43768:SF3">
    <property type="entry name" value="TREHALOSE 6-PHOSPHATE PHOSPHATASE"/>
    <property type="match status" value="1"/>
</dbReference>
<comment type="pathway">
    <text evidence="1 4">Glycan biosynthesis; trehalose biosynthesis.</text>
</comment>
<organism evidence="5 6">
    <name type="scientific">Devosia subaequoris</name>
    <dbReference type="NCBI Taxonomy" id="395930"/>
    <lineage>
        <taxon>Bacteria</taxon>
        <taxon>Pseudomonadati</taxon>
        <taxon>Pseudomonadota</taxon>
        <taxon>Alphaproteobacteria</taxon>
        <taxon>Hyphomicrobiales</taxon>
        <taxon>Devosiaceae</taxon>
        <taxon>Devosia</taxon>
    </lineage>
</organism>
<dbReference type="EC" id="3.1.3.12" evidence="4"/>
<dbReference type="GO" id="GO:0005992">
    <property type="term" value="P:trehalose biosynthetic process"/>
    <property type="evidence" value="ECO:0007669"/>
    <property type="project" value="UniProtKB-UniPathway"/>
</dbReference>
<dbReference type="UniPathway" id="UPA00299"/>
<dbReference type="RefSeq" id="WP_210283117.1">
    <property type="nucleotide sequence ID" value="NZ_JACIEW010000003.1"/>
</dbReference>
<keyword evidence="3 4" id="KW-0378">Hydrolase</keyword>
<keyword evidence="4" id="KW-0479">Metal-binding</keyword>
<dbReference type="CDD" id="cd01627">
    <property type="entry name" value="HAD_TPP"/>
    <property type="match status" value="1"/>
</dbReference>
<reference evidence="5 6" key="1">
    <citation type="submission" date="2020-08" db="EMBL/GenBank/DDBJ databases">
        <title>Genomic Encyclopedia of Type Strains, Phase IV (KMG-IV): sequencing the most valuable type-strain genomes for metagenomic binning, comparative biology and taxonomic classification.</title>
        <authorList>
            <person name="Goeker M."/>
        </authorList>
    </citation>
    <scope>NUCLEOTIDE SEQUENCE [LARGE SCALE GENOMIC DNA]</scope>
    <source>
        <strain evidence="5 6">DSM 23447</strain>
    </source>
</reference>
<dbReference type="Gene3D" id="3.30.70.1020">
    <property type="entry name" value="Trehalose-6-phosphate phosphatase related protein, domain 2"/>
    <property type="match status" value="1"/>
</dbReference>
<dbReference type="InterPro" id="IPR006379">
    <property type="entry name" value="HAD-SF_hydro_IIB"/>
</dbReference>
<dbReference type="InterPro" id="IPR023214">
    <property type="entry name" value="HAD_sf"/>
</dbReference>
<dbReference type="AlphaFoldDB" id="A0A7W6ILT3"/>
<evidence type="ECO:0000256" key="2">
    <source>
        <dbReference type="ARBA" id="ARBA00008770"/>
    </source>
</evidence>
<comment type="similarity">
    <text evidence="2 4">Belongs to the trehalose phosphatase family.</text>
</comment>
<dbReference type="InterPro" id="IPR003337">
    <property type="entry name" value="Trehalose_PPase"/>
</dbReference>
<dbReference type="NCBIfam" id="TIGR01484">
    <property type="entry name" value="HAD-SF-IIB"/>
    <property type="match status" value="1"/>
</dbReference>
<comment type="cofactor">
    <cofactor evidence="4">
        <name>Mg(2+)</name>
        <dbReference type="ChEBI" id="CHEBI:18420"/>
    </cofactor>
</comment>
<keyword evidence="4" id="KW-0460">Magnesium</keyword>
<dbReference type="Pfam" id="PF02358">
    <property type="entry name" value="Trehalose_PPase"/>
    <property type="match status" value="1"/>
</dbReference>
<dbReference type="GO" id="GO:0004805">
    <property type="term" value="F:trehalose-phosphatase activity"/>
    <property type="evidence" value="ECO:0007669"/>
    <property type="project" value="UniProtKB-EC"/>
</dbReference>
<comment type="function">
    <text evidence="4">Removes the phosphate from trehalose 6-phosphate to produce free trehalose.</text>
</comment>
<dbReference type="InterPro" id="IPR036412">
    <property type="entry name" value="HAD-like_sf"/>
</dbReference>
<sequence>MSELIAQSGGAAPMLAIFTDFDGTLVEIAETPDAVDVPADLADQLERTARDFNHAFAVITGREIADIDRFLSPLHLPVAGAHGAQRRRADGTLLELDANISGAAQAIADALRPLLEEHPELILEPKDGAVALHFRQAPELEEDCLLAMQAAIGTHPEFTLVPGKMVLEARPAGIDKGSALKAYMQEEPFAGRTPIFIGDDTTDEDAFRAAQDLGGIGIKLGPGKTIARMRIADVASVYALLEGLTQIVAQPHATANLADESPILADTTAH</sequence>
<evidence type="ECO:0000313" key="5">
    <source>
        <dbReference type="EMBL" id="MBB4051938.1"/>
    </source>
</evidence>
<proteinExistence type="inferred from homology"/>
<evidence type="ECO:0000256" key="3">
    <source>
        <dbReference type="ARBA" id="ARBA00022801"/>
    </source>
</evidence>
<dbReference type="EMBL" id="JACIEW010000003">
    <property type="protein sequence ID" value="MBB4051938.1"/>
    <property type="molecule type" value="Genomic_DNA"/>
</dbReference>